<name>A0A1D3URL6_TANFO</name>
<dbReference type="Proteomes" id="UP000182057">
    <property type="component" value="Unassembled WGS sequence"/>
</dbReference>
<dbReference type="EMBL" id="FMMM01000067">
    <property type="protein sequence ID" value="SCQ22820.1"/>
    <property type="molecule type" value="Genomic_DNA"/>
</dbReference>
<evidence type="ECO:0000313" key="2">
    <source>
        <dbReference type="Proteomes" id="UP000182057"/>
    </source>
</evidence>
<organism evidence="1 2">
    <name type="scientific">Tannerella forsythia</name>
    <name type="common">Bacteroides forsythus</name>
    <dbReference type="NCBI Taxonomy" id="28112"/>
    <lineage>
        <taxon>Bacteria</taxon>
        <taxon>Pseudomonadati</taxon>
        <taxon>Bacteroidota</taxon>
        <taxon>Bacteroidia</taxon>
        <taxon>Bacteroidales</taxon>
        <taxon>Tannerellaceae</taxon>
        <taxon>Tannerella</taxon>
    </lineage>
</organism>
<proteinExistence type="predicted"/>
<reference evidence="1 2" key="1">
    <citation type="submission" date="2016-09" db="EMBL/GenBank/DDBJ databases">
        <authorList>
            <person name="Capua I."/>
            <person name="De Benedictis P."/>
            <person name="Joannis T."/>
            <person name="Lombin L.H."/>
            <person name="Cattoli G."/>
        </authorList>
    </citation>
    <scope>NUCLEOTIDE SEQUENCE [LARGE SCALE GENOMIC DNA]</scope>
    <source>
        <strain evidence="1 2">UB20</strain>
    </source>
</reference>
<evidence type="ECO:0000313" key="1">
    <source>
        <dbReference type="EMBL" id="SCQ22820.1"/>
    </source>
</evidence>
<sequence length="57" mass="6413">MIVRKRLNRQKNAGELELSRIFLSSLLHRSIATFNLRPASGIVNTSPIRFNPHSPTG</sequence>
<accession>A0A1D3URL6</accession>
<dbReference type="AlphaFoldDB" id="A0A1D3URL6"/>
<protein>
    <submittedName>
        <fullName evidence="1">Uncharacterized protein</fullName>
    </submittedName>
</protein>
<gene>
    <name evidence="1" type="ORF">TFUB20_01844</name>
</gene>